<dbReference type="Proteomes" id="UP000255367">
    <property type="component" value="Unassembled WGS sequence"/>
</dbReference>
<dbReference type="EMBL" id="UHIO01000001">
    <property type="protein sequence ID" value="SUP44883.1"/>
    <property type="molecule type" value="Genomic_DNA"/>
</dbReference>
<evidence type="ECO:0000256" key="1">
    <source>
        <dbReference type="ARBA" id="ARBA00008591"/>
    </source>
</evidence>
<dbReference type="Pfam" id="PF01865">
    <property type="entry name" value="PhoU_div"/>
    <property type="match status" value="1"/>
</dbReference>
<name>A0A380NNP0_9FIRM</name>
<evidence type="ECO:0000313" key="3">
    <source>
        <dbReference type="Proteomes" id="UP000255367"/>
    </source>
</evidence>
<protein>
    <submittedName>
        <fullName evidence="2">Phosphate transport regulator (Distant homolog of PhoU)</fullName>
    </submittedName>
</protein>
<dbReference type="PANTHER" id="PTHR37298">
    <property type="entry name" value="UPF0111 PROTEIN YKAA"/>
    <property type="match status" value="1"/>
</dbReference>
<organism evidence="2 3">
    <name type="scientific">Veillonella criceti</name>
    <dbReference type="NCBI Taxonomy" id="103891"/>
    <lineage>
        <taxon>Bacteria</taxon>
        <taxon>Bacillati</taxon>
        <taxon>Bacillota</taxon>
        <taxon>Negativicutes</taxon>
        <taxon>Veillonellales</taxon>
        <taxon>Veillonellaceae</taxon>
        <taxon>Veillonella</taxon>
    </lineage>
</organism>
<accession>A0A380NNP0</accession>
<dbReference type="InterPro" id="IPR018445">
    <property type="entry name" value="Put_Phosphate_transp_reg"/>
</dbReference>
<proteinExistence type="inferred from homology"/>
<dbReference type="RefSeq" id="WP_115310954.1">
    <property type="nucleotide sequence ID" value="NZ_UHIO01000001.1"/>
</dbReference>
<keyword evidence="3" id="KW-1185">Reference proteome</keyword>
<evidence type="ECO:0000313" key="2">
    <source>
        <dbReference type="EMBL" id="SUP44883.1"/>
    </source>
</evidence>
<dbReference type="InterPro" id="IPR038078">
    <property type="entry name" value="PhoU-like_sf"/>
</dbReference>
<dbReference type="PANTHER" id="PTHR37298:SF1">
    <property type="entry name" value="UPF0111 PROTEIN YKAA"/>
    <property type="match status" value="1"/>
</dbReference>
<dbReference type="AlphaFoldDB" id="A0A380NNP0"/>
<gene>
    <name evidence="2" type="ORF">NCTC12020_01886</name>
</gene>
<sequence>MAFNLKSKEEKFFNILNNHVELCHDASILMEQAFKGEVEKEEALRLIDQKEKEADELVNQTIERLRSTFITPMDREDIQLLIEQLDTTIDSMKDIMDKMCMYNVGEPTKGAIRLIEIVQKCLKHITKSISYMNSLKKNHVKVEGRVLEVLRLEEEADAVYHEEMAVLFRDCKDPIEIIKWKEILNSMEDVIDGCEDLVGTFRRVVLKYA</sequence>
<dbReference type="OrthoDB" id="9797568at2"/>
<comment type="similarity">
    <text evidence="1">Belongs to the UPF0111 family.</text>
</comment>
<reference evidence="2 3" key="1">
    <citation type="submission" date="2018-06" db="EMBL/GenBank/DDBJ databases">
        <authorList>
            <consortium name="Pathogen Informatics"/>
            <person name="Doyle S."/>
        </authorList>
    </citation>
    <scope>NUCLEOTIDE SEQUENCE [LARGE SCALE GENOMIC DNA]</scope>
    <source>
        <strain evidence="2 3">NCTC12020</strain>
    </source>
</reference>
<dbReference type="Gene3D" id="1.20.58.220">
    <property type="entry name" value="Phosphate transport system protein phou homolog 2, domain 2"/>
    <property type="match status" value="1"/>
</dbReference>
<dbReference type="InterPro" id="IPR052912">
    <property type="entry name" value="UPF0111_domain"/>
</dbReference>